<accession>A0A845QVY5</accession>
<evidence type="ECO:0000259" key="1">
    <source>
        <dbReference type="Pfam" id="PF01575"/>
    </source>
</evidence>
<dbReference type="Gene3D" id="3.10.129.10">
    <property type="entry name" value="Hotdog Thioesterase"/>
    <property type="match status" value="1"/>
</dbReference>
<dbReference type="SUPFAM" id="SSF54637">
    <property type="entry name" value="Thioesterase/thiol ester dehydrase-isomerase"/>
    <property type="match status" value="1"/>
</dbReference>
<organism evidence="2 3">
    <name type="scientific">Senegalia massiliensis</name>
    <dbReference type="NCBI Taxonomy" id="1720316"/>
    <lineage>
        <taxon>Bacteria</taxon>
        <taxon>Bacillati</taxon>
        <taxon>Bacillota</taxon>
        <taxon>Clostridia</taxon>
        <taxon>Eubacteriales</taxon>
        <taxon>Clostridiaceae</taxon>
        <taxon>Senegalia</taxon>
    </lineage>
</organism>
<dbReference type="PANTHER" id="PTHR43437:SF3">
    <property type="entry name" value="HYDROXYACYL-THIOESTER DEHYDRATASE TYPE 2, MITOCHONDRIAL"/>
    <property type="match status" value="1"/>
</dbReference>
<name>A0A845QVY5_9CLOT</name>
<comment type="caution">
    <text evidence="2">The sequence shown here is derived from an EMBL/GenBank/DDBJ whole genome shotgun (WGS) entry which is preliminary data.</text>
</comment>
<reference evidence="2 3" key="1">
    <citation type="submission" date="2018-08" db="EMBL/GenBank/DDBJ databases">
        <title>Murine metabolic-syndrome-specific gut microbial biobank.</title>
        <authorList>
            <person name="Liu C."/>
        </authorList>
    </citation>
    <scope>NUCLEOTIDE SEQUENCE [LARGE SCALE GENOMIC DNA]</scope>
    <source>
        <strain evidence="2 3">583</strain>
    </source>
</reference>
<dbReference type="EMBL" id="QXXA01000005">
    <property type="protein sequence ID" value="NBI06164.1"/>
    <property type="molecule type" value="Genomic_DNA"/>
</dbReference>
<sequence>MIKQISYDDIRVGDSAIMNKRISVKDVESFAEILNDKDSFHVDEEVARKSIFGKRVCHGMHIASYISEVTGKELPGFGTIYLNQTLNFKTPVYLNSNITIEVKVLEKLPRRKLRMLTVIKDEDENLVLDGEAIVKVSK</sequence>
<proteinExistence type="predicted"/>
<feature type="domain" description="MaoC-like" evidence="1">
    <location>
        <begin position="21"/>
        <end position="118"/>
    </location>
</feature>
<protein>
    <submittedName>
        <fullName evidence="2">Enoyl-CoA hydratase</fullName>
    </submittedName>
</protein>
<gene>
    <name evidence="2" type="ORF">D3Z33_04730</name>
</gene>
<evidence type="ECO:0000313" key="2">
    <source>
        <dbReference type="EMBL" id="NBI06164.1"/>
    </source>
</evidence>
<dbReference type="PANTHER" id="PTHR43437">
    <property type="entry name" value="HYDROXYACYL-THIOESTER DEHYDRATASE TYPE 2, MITOCHONDRIAL-RELATED"/>
    <property type="match status" value="1"/>
</dbReference>
<keyword evidence="3" id="KW-1185">Reference proteome</keyword>
<dbReference type="GO" id="GO:0019171">
    <property type="term" value="F:(3R)-hydroxyacyl-[acyl-carrier-protein] dehydratase activity"/>
    <property type="evidence" value="ECO:0007669"/>
    <property type="project" value="TreeGrafter"/>
</dbReference>
<dbReference type="AlphaFoldDB" id="A0A845QVY5"/>
<evidence type="ECO:0000313" key="3">
    <source>
        <dbReference type="Proteomes" id="UP000467132"/>
    </source>
</evidence>
<dbReference type="RefSeq" id="WP_160196648.1">
    <property type="nucleotide sequence ID" value="NZ_QXXA01000005.1"/>
</dbReference>
<dbReference type="CDD" id="cd03449">
    <property type="entry name" value="R_hydratase"/>
    <property type="match status" value="1"/>
</dbReference>
<dbReference type="GO" id="GO:0006633">
    <property type="term" value="P:fatty acid biosynthetic process"/>
    <property type="evidence" value="ECO:0007669"/>
    <property type="project" value="TreeGrafter"/>
</dbReference>
<dbReference type="Proteomes" id="UP000467132">
    <property type="component" value="Unassembled WGS sequence"/>
</dbReference>
<dbReference type="InterPro" id="IPR029069">
    <property type="entry name" value="HotDog_dom_sf"/>
</dbReference>
<dbReference type="InterPro" id="IPR050965">
    <property type="entry name" value="UPF0336/Enoyl-CoA_hydratase"/>
</dbReference>
<dbReference type="InterPro" id="IPR002539">
    <property type="entry name" value="MaoC-like_dom"/>
</dbReference>
<dbReference type="Pfam" id="PF01575">
    <property type="entry name" value="MaoC_dehydratas"/>
    <property type="match status" value="1"/>
</dbReference>
<dbReference type="OrthoDB" id="9801625at2"/>